<dbReference type="RefSeq" id="WP_231616117.1">
    <property type="nucleotide sequence ID" value="NZ_SJPV01000024.1"/>
</dbReference>
<gene>
    <name evidence="5" type="primary">gfo_11</name>
    <name evidence="5" type="ORF">Poly41_67670</name>
</gene>
<dbReference type="InterPro" id="IPR036291">
    <property type="entry name" value="NAD(P)-bd_dom_sf"/>
</dbReference>
<dbReference type="InterPro" id="IPR043906">
    <property type="entry name" value="Gfo/Idh/MocA_OxRdtase_bact_C"/>
</dbReference>
<dbReference type="PANTHER" id="PTHR43818:SF5">
    <property type="entry name" value="OXIDOREDUCTASE FAMILY PROTEIN"/>
    <property type="match status" value="1"/>
</dbReference>
<protein>
    <submittedName>
        <fullName evidence="5">Glucose--fructose oxidoreductase</fullName>
        <ecNumber evidence="5">1.1.99.28</ecNumber>
    </submittedName>
</protein>
<feature type="domain" description="Gfo/Idh/MocA-like oxidoreductase N-terminal" evidence="3">
    <location>
        <begin position="40"/>
        <end position="162"/>
    </location>
</feature>
<dbReference type="GO" id="GO:0000166">
    <property type="term" value="F:nucleotide binding"/>
    <property type="evidence" value="ECO:0007669"/>
    <property type="project" value="InterPro"/>
</dbReference>
<proteinExistence type="predicted"/>
<evidence type="ECO:0000313" key="5">
    <source>
        <dbReference type="EMBL" id="TWU29068.1"/>
    </source>
</evidence>
<evidence type="ECO:0000256" key="2">
    <source>
        <dbReference type="SAM" id="SignalP"/>
    </source>
</evidence>
<comment type="caution">
    <text evidence="5">The sequence shown here is derived from an EMBL/GenBank/DDBJ whole genome shotgun (WGS) entry which is preliminary data.</text>
</comment>
<dbReference type="EC" id="1.1.99.28" evidence="5"/>
<dbReference type="Gene3D" id="3.40.50.720">
    <property type="entry name" value="NAD(P)-binding Rossmann-like Domain"/>
    <property type="match status" value="1"/>
</dbReference>
<feature type="compositionally biased region" description="Polar residues" evidence="1">
    <location>
        <begin position="360"/>
        <end position="373"/>
    </location>
</feature>
<feature type="domain" description="Gfo/Idh/MocA-like oxidoreductase bacterial type C-terminal" evidence="4">
    <location>
        <begin position="316"/>
        <end position="458"/>
    </location>
</feature>
<dbReference type="SUPFAM" id="SSF55347">
    <property type="entry name" value="Glyceraldehyde-3-phosphate dehydrogenase-like, C-terminal domain"/>
    <property type="match status" value="1"/>
</dbReference>
<reference evidence="5 6" key="1">
    <citation type="submission" date="2019-02" db="EMBL/GenBank/DDBJ databases">
        <title>Deep-cultivation of Planctomycetes and their phenomic and genomic characterization uncovers novel biology.</title>
        <authorList>
            <person name="Wiegand S."/>
            <person name="Jogler M."/>
            <person name="Boedeker C."/>
            <person name="Pinto D."/>
            <person name="Vollmers J."/>
            <person name="Rivas-Marin E."/>
            <person name="Kohn T."/>
            <person name="Peeters S.H."/>
            <person name="Heuer A."/>
            <person name="Rast P."/>
            <person name="Oberbeckmann S."/>
            <person name="Bunk B."/>
            <person name="Jeske O."/>
            <person name="Meyerdierks A."/>
            <person name="Storesund J.E."/>
            <person name="Kallscheuer N."/>
            <person name="Luecker S."/>
            <person name="Lage O.M."/>
            <person name="Pohl T."/>
            <person name="Merkel B.J."/>
            <person name="Hornburger P."/>
            <person name="Mueller R.-W."/>
            <person name="Bruemmer F."/>
            <person name="Labrenz M."/>
            <person name="Spormann A.M."/>
            <person name="Op Den Camp H."/>
            <person name="Overmann J."/>
            <person name="Amann R."/>
            <person name="Jetten M.S.M."/>
            <person name="Mascher T."/>
            <person name="Medema M.H."/>
            <person name="Devos D.P."/>
            <person name="Kaster A.-K."/>
            <person name="Ovreas L."/>
            <person name="Rohde M."/>
            <person name="Galperin M.Y."/>
            <person name="Jogler C."/>
        </authorList>
    </citation>
    <scope>NUCLEOTIDE SEQUENCE [LARGE SCALE GENOMIC DNA]</scope>
    <source>
        <strain evidence="5 6">Poly41</strain>
    </source>
</reference>
<feature type="signal peptide" evidence="2">
    <location>
        <begin position="1"/>
        <end position="27"/>
    </location>
</feature>
<name>A0A5C6CXA0_9BACT</name>
<dbReference type="GO" id="GO:0047061">
    <property type="term" value="F:glucose-fructose oxidoreductase activity"/>
    <property type="evidence" value="ECO:0007669"/>
    <property type="project" value="UniProtKB-EC"/>
</dbReference>
<evidence type="ECO:0000256" key="1">
    <source>
        <dbReference type="SAM" id="MobiDB-lite"/>
    </source>
</evidence>
<keyword evidence="6" id="KW-1185">Reference proteome</keyword>
<dbReference type="PROSITE" id="PS51318">
    <property type="entry name" value="TAT"/>
    <property type="match status" value="1"/>
</dbReference>
<dbReference type="AlphaFoldDB" id="A0A5C6CXA0"/>
<keyword evidence="2" id="KW-0732">Signal</keyword>
<feature type="chain" id="PRO_5022956933" evidence="2">
    <location>
        <begin position="28"/>
        <end position="461"/>
    </location>
</feature>
<feature type="region of interest" description="Disordered" evidence="1">
    <location>
        <begin position="360"/>
        <end position="384"/>
    </location>
</feature>
<dbReference type="EMBL" id="SJPV01000024">
    <property type="protein sequence ID" value="TWU29068.1"/>
    <property type="molecule type" value="Genomic_DNA"/>
</dbReference>
<dbReference type="Pfam" id="PF19051">
    <property type="entry name" value="GFO_IDH_MocA_C2"/>
    <property type="match status" value="1"/>
</dbReference>
<dbReference type="SUPFAM" id="SSF51735">
    <property type="entry name" value="NAD(P)-binding Rossmann-fold domains"/>
    <property type="match status" value="1"/>
</dbReference>
<accession>A0A5C6CXA0</accession>
<keyword evidence="5" id="KW-0560">Oxidoreductase</keyword>
<dbReference type="InterPro" id="IPR000683">
    <property type="entry name" value="Gfo/Idh/MocA-like_OxRdtase_N"/>
</dbReference>
<dbReference type="Proteomes" id="UP000319143">
    <property type="component" value="Unassembled WGS sequence"/>
</dbReference>
<dbReference type="PANTHER" id="PTHR43818">
    <property type="entry name" value="BCDNA.GH03377"/>
    <property type="match status" value="1"/>
</dbReference>
<organism evidence="5 6">
    <name type="scientific">Novipirellula artificiosorum</name>
    <dbReference type="NCBI Taxonomy" id="2528016"/>
    <lineage>
        <taxon>Bacteria</taxon>
        <taxon>Pseudomonadati</taxon>
        <taxon>Planctomycetota</taxon>
        <taxon>Planctomycetia</taxon>
        <taxon>Pirellulales</taxon>
        <taxon>Pirellulaceae</taxon>
        <taxon>Novipirellula</taxon>
    </lineage>
</organism>
<dbReference type="InterPro" id="IPR050463">
    <property type="entry name" value="Gfo/Idh/MocA_oxidrdct_glycsds"/>
</dbReference>
<dbReference type="InterPro" id="IPR006311">
    <property type="entry name" value="TAT_signal"/>
</dbReference>
<dbReference type="Pfam" id="PF01408">
    <property type="entry name" value="GFO_IDH_MocA"/>
    <property type="match status" value="1"/>
</dbReference>
<sequence length="461" mass="50480" precursor="true">MNLVTRRSILKATAAAVAAPMFIPATALGKGGAVAPSERINVGLIGLGARCRRIAGDTLKNVPSINIAAVSDCLPSRLDTFTAAVNPDATWKRYTEFREMIEKENLDAVMIETATHQRAWIACNAMAAGMDAYIEKPMSLTIAEGREMVQCARKHNRVTQIGTQQRSNPMTNWACGLIQDGKIGTVRRVKTMNFVGPVAIPGGMPKHPMPEGSDGTKWWDTWTGQAEFHEYNANLFYNWINYVDYDGGGRSFGVTGWGAHAYDQIQNGLGTSDTGPVSVTLMEPVRTFDAGMSDFHRDTDDDPAAALADEPKEISGPVGRCIMRYENGTEIDFGLTNDQGPSFGAVFEGTEGKIEINRNKVASNPKELTQNDENPGLLKGSQNNPHIQNFADCVKSRDKANADIEIGQRSTTICYLLNIARAVGKVGEELKWDPKTERFTNCDEGNAMLSRQRRQGWELPS</sequence>
<evidence type="ECO:0000259" key="3">
    <source>
        <dbReference type="Pfam" id="PF01408"/>
    </source>
</evidence>
<evidence type="ECO:0000313" key="6">
    <source>
        <dbReference type="Proteomes" id="UP000319143"/>
    </source>
</evidence>
<dbReference type="Gene3D" id="3.30.360.10">
    <property type="entry name" value="Dihydrodipicolinate Reductase, domain 2"/>
    <property type="match status" value="1"/>
</dbReference>
<evidence type="ECO:0000259" key="4">
    <source>
        <dbReference type="Pfam" id="PF19051"/>
    </source>
</evidence>